<accession>A0A1G5S4I3</accession>
<dbReference type="InterPro" id="IPR016181">
    <property type="entry name" value="Acyl_CoA_acyltransferase"/>
</dbReference>
<dbReference type="CDD" id="cd04301">
    <property type="entry name" value="NAT_SF"/>
    <property type="match status" value="1"/>
</dbReference>
<protein>
    <submittedName>
        <fullName evidence="2">FR47-like protein</fullName>
    </submittedName>
</protein>
<reference evidence="2 3" key="1">
    <citation type="submission" date="2016-10" db="EMBL/GenBank/DDBJ databases">
        <authorList>
            <person name="de Groot N.N."/>
        </authorList>
    </citation>
    <scope>NUCLEOTIDE SEQUENCE [LARGE SCALE GENOMIC DNA]</scope>
    <source>
        <strain evidence="2 3">DSM 2784</strain>
    </source>
</reference>
<dbReference type="GO" id="GO:0016747">
    <property type="term" value="F:acyltransferase activity, transferring groups other than amino-acyl groups"/>
    <property type="evidence" value="ECO:0007669"/>
    <property type="project" value="InterPro"/>
</dbReference>
<dbReference type="EMBL" id="FMWL01000017">
    <property type="protein sequence ID" value="SCZ81275.1"/>
    <property type="molecule type" value="Genomic_DNA"/>
</dbReference>
<sequence length="282" mass="31495">MPEFFKMTTIHYKMTEAFLVANAASAAPVYSLLEFQGTKIKSIPENIDVYLYGSIDGITGLMVFLMHEHLFILSGDRGLMGKYDFLKLIRSYRPKWIKGNPGAVHQVMHIAKPFSTIQDSNDIMIMMAQSLPGSEAPGFGEVCRLPEALDLKEAAALMQRIEKAFALHPSSINRLKQRIVQRVADGEQIFCDHGGELIAHGAIEYYTPESAMLGGIYVDPVMRGKGCGGYVTRALMKRVFDKNMTPILCVYTDNSEARGLYEALGFKTQAILLEIHLDYDRS</sequence>
<evidence type="ECO:0000313" key="2">
    <source>
        <dbReference type="EMBL" id="SCZ81275.1"/>
    </source>
</evidence>
<dbReference type="Pfam" id="PF08445">
    <property type="entry name" value="FR47"/>
    <property type="match status" value="1"/>
</dbReference>
<dbReference type="OrthoDB" id="88131at2"/>
<organism evidence="2 3">
    <name type="scientific">Acidaminobacter hydrogenoformans DSM 2784</name>
    <dbReference type="NCBI Taxonomy" id="1120920"/>
    <lineage>
        <taxon>Bacteria</taxon>
        <taxon>Bacillati</taxon>
        <taxon>Bacillota</taxon>
        <taxon>Clostridia</taxon>
        <taxon>Peptostreptococcales</taxon>
        <taxon>Acidaminobacteraceae</taxon>
        <taxon>Acidaminobacter</taxon>
    </lineage>
</organism>
<feature type="domain" description="N-acetyltransferase" evidence="1">
    <location>
        <begin position="140"/>
        <end position="282"/>
    </location>
</feature>
<keyword evidence="3" id="KW-1185">Reference proteome</keyword>
<name>A0A1G5S4I3_9FIRM</name>
<dbReference type="SUPFAM" id="SSF55729">
    <property type="entry name" value="Acyl-CoA N-acyltransferases (Nat)"/>
    <property type="match status" value="1"/>
</dbReference>
<dbReference type="AlphaFoldDB" id="A0A1G5S4I3"/>
<dbReference type="STRING" id="1120920.SAMN03080599_02700"/>
<dbReference type="InterPro" id="IPR000182">
    <property type="entry name" value="GNAT_dom"/>
</dbReference>
<evidence type="ECO:0000313" key="3">
    <source>
        <dbReference type="Proteomes" id="UP000199208"/>
    </source>
</evidence>
<dbReference type="InterPro" id="IPR013653">
    <property type="entry name" value="GCN5-like_dom"/>
</dbReference>
<evidence type="ECO:0000259" key="1">
    <source>
        <dbReference type="PROSITE" id="PS51186"/>
    </source>
</evidence>
<dbReference type="Proteomes" id="UP000199208">
    <property type="component" value="Unassembled WGS sequence"/>
</dbReference>
<proteinExistence type="predicted"/>
<gene>
    <name evidence="2" type="ORF">SAMN03080599_02700</name>
</gene>
<dbReference type="PROSITE" id="PS51186">
    <property type="entry name" value="GNAT"/>
    <property type="match status" value="1"/>
</dbReference>
<dbReference type="RefSeq" id="WP_092592391.1">
    <property type="nucleotide sequence ID" value="NZ_FMWL01000017.1"/>
</dbReference>
<dbReference type="Gene3D" id="3.40.630.30">
    <property type="match status" value="1"/>
</dbReference>